<evidence type="ECO:0000256" key="4">
    <source>
        <dbReference type="ARBA" id="ARBA00022692"/>
    </source>
</evidence>
<dbReference type="PROSITE" id="PS51794">
    <property type="entry name" value="DAC"/>
    <property type="match status" value="1"/>
</dbReference>
<dbReference type="AlphaFoldDB" id="F5YKJ8"/>
<comment type="subunit">
    <text evidence="10">Probably a homodimer.</text>
</comment>
<comment type="catalytic activity">
    <reaction evidence="1 10">
        <text>2 ATP = 3',3'-c-di-AMP + 2 diphosphate</text>
        <dbReference type="Rhea" id="RHEA:35655"/>
        <dbReference type="ChEBI" id="CHEBI:30616"/>
        <dbReference type="ChEBI" id="CHEBI:33019"/>
        <dbReference type="ChEBI" id="CHEBI:71500"/>
        <dbReference type="EC" id="2.7.7.85"/>
    </reaction>
</comment>
<evidence type="ECO:0000313" key="13">
    <source>
        <dbReference type="EMBL" id="AEF85569.1"/>
    </source>
</evidence>
<evidence type="ECO:0000256" key="1">
    <source>
        <dbReference type="ARBA" id="ARBA00000877"/>
    </source>
</evidence>
<keyword evidence="5 10" id="KW-0548">Nucleotidyltransferase</keyword>
<comment type="function">
    <text evidence="10">Catalyzes the condensation of 2 ATP molecules into cyclic di-AMP (c-di-AMP), a second messenger used to regulate differing processes in different bacteria.</text>
</comment>
<keyword evidence="9 10" id="KW-0472">Membrane</keyword>
<dbReference type="STRING" id="545694.TREPR_1936"/>
<reference evidence="13 14" key="2">
    <citation type="journal article" date="2011" name="ISME J.">
        <title>RNA-seq reveals cooperative metabolic interactions between two termite-gut spirochete species in co-culture.</title>
        <authorList>
            <person name="Rosenthal A.Z."/>
            <person name="Matson E.G."/>
            <person name="Eldar A."/>
            <person name="Leadbetter J.R."/>
        </authorList>
    </citation>
    <scope>NUCLEOTIDE SEQUENCE [LARGE SCALE GENOMIC DNA]</scope>
    <source>
        <strain evidence="14">ATCC BAA-887 / DSM 12427 / ZAS-2</strain>
    </source>
</reference>
<evidence type="ECO:0000256" key="3">
    <source>
        <dbReference type="ARBA" id="ARBA00022679"/>
    </source>
</evidence>
<accession>F5YKJ8</accession>
<evidence type="ECO:0000256" key="11">
    <source>
        <dbReference type="SAM" id="MobiDB-lite"/>
    </source>
</evidence>
<dbReference type="EC" id="2.7.7.85" evidence="10"/>
<evidence type="ECO:0000256" key="2">
    <source>
        <dbReference type="ARBA" id="ARBA00022475"/>
    </source>
</evidence>
<feature type="compositionally biased region" description="Basic and acidic residues" evidence="11">
    <location>
        <begin position="276"/>
        <end position="285"/>
    </location>
</feature>
<dbReference type="HOGENOM" id="CLU_038561_0_1_12"/>
<dbReference type="InterPro" id="IPR050338">
    <property type="entry name" value="DisA"/>
</dbReference>
<dbReference type="HAMAP" id="MF_01499">
    <property type="entry name" value="DacA"/>
    <property type="match status" value="1"/>
</dbReference>
<keyword evidence="3 10" id="KW-0808">Transferase</keyword>
<comment type="caution">
    <text evidence="10">Lacks conserved residue(s) required for the propagation of feature annotation.</text>
</comment>
<feature type="region of interest" description="Disordered" evidence="11">
    <location>
        <begin position="256"/>
        <end position="285"/>
    </location>
</feature>
<keyword evidence="7 10" id="KW-0067">ATP-binding</keyword>
<dbReference type="GO" id="GO:0005524">
    <property type="term" value="F:ATP binding"/>
    <property type="evidence" value="ECO:0007669"/>
    <property type="project" value="UniProtKB-UniRule"/>
</dbReference>
<evidence type="ECO:0000256" key="6">
    <source>
        <dbReference type="ARBA" id="ARBA00022741"/>
    </source>
</evidence>
<feature type="transmembrane region" description="Helical" evidence="10">
    <location>
        <begin position="65"/>
        <end position="83"/>
    </location>
</feature>
<keyword evidence="14" id="KW-1185">Reference proteome</keyword>
<dbReference type="Proteomes" id="UP000009223">
    <property type="component" value="Chromosome"/>
</dbReference>
<feature type="transmembrane region" description="Helical" evidence="10">
    <location>
        <begin position="42"/>
        <end position="59"/>
    </location>
</feature>
<dbReference type="GO" id="GO:0006171">
    <property type="term" value="P:cAMP biosynthetic process"/>
    <property type="evidence" value="ECO:0007669"/>
    <property type="project" value="InterPro"/>
</dbReference>
<dbReference type="GO" id="GO:0106408">
    <property type="term" value="F:diadenylate cyclase activity"/>
    <property type="evidence" value="ECO:0007669"/>
    <property type="project" value="UniProtKB-EC"/>
</dbReference>
<feature type="transmembrane region" description="Helical" evidence="10">
    <location>
        <begin position="13"/>
        <end position="30"/>
    </location>
</feature>
<protein>
    <recommendedName>
        <fullName evidence="10">Diadenylate cyclase</fullName>
        <shortName evidence="10">DAC</shortName>
        <ecNumber evidence="10">2.7.7.85</ecNumber>
    </recommendedName>
    <alternativeName>
        <fullName evidence="10">Cyclic-di-AMP synthase</fullName>
        <shortName evidence="10">c-di-AMP synthase</shortName>
    </alternativeName>
</protein>
<dbReference type="EMBL" id="CP001843">
    <property type="protein sequence ID" value="AEF85569.1"/>
    <property type="molecule type" value="Genomic_DNA"/>
</dbReference>
<evidence type="ECO:0000256" key="7">
    <source>
        <dbReference type="ARBA" id="ARBA00022840"/>
    </source>
</evidence>
<dbReference type="PIRSF" id="PIRSF004793">
    <property type="entry name" value="UCP004793"/>
    <property type="match status" value="1"/>
</dbReference>
<dbReference type="NCBIfam" id="TIGR00159">
    <property type="entry name" value="diadenylate cyclase CdaA"/>
    <property type="match status" value="1"/>
</dbReference>
<evidence type="ECO:0000256" key="9">
    <source>
        <dbReference type="ARBA" id="ARBA00023136"/>
    </source>
</evidence>
<reference evidence="14" key="1">
    <citation type="submission" date="2009-12" db="EMBL/GenBank/DDBJ databases">
        <title>Complete sequence of Treponema primitia strain ZAS-2.</title>
        <authorList>
            <person name="Tetu S.G."/>
            <person name="Matson E."/>
            <person name="Ren Q."/>
            <person name="Seshadri R."/>
            <person name="Elbourne L."/>
            <person name="Hassan K.A."/>
            <person name="Durkin A."/>
            <person name="Radune D."/>
            <person name="Mohamoud Y."/>
            <person name="Shay R."/>
            <person name="Jin S."/>
            <person name="Zhang X."/>
            <person name="Lucey K."/>
            <person name="Ballor N.R."/>
            <person name="Ottesen E."/>
            <person name="Rosenthal R."/>
            <person name="Allen A."/>
            <person name="Leadbetter J.R."/>
            <person name="Paulsen I.T."/>
        </authorList>
    </citation>
    <scope>NUCLEOTIDE SEQUENCE [LARGE SCALE GENOMIC DNA]</scope>
    <source>
        <strain evidence="14">ATCC BAA-887 / DSM 12427 / ZAS-2</strain>
    </source>
</reference>
<dbReference type="InterPro" id="IPR036888">
    <property type="entry name" value="DNA_integrity_DisA_N_sf"/>
</dbReference>
<sequence>MEWLQRLKTIYDIIRPVVDIALLAFLLYKAYDLLIKTQAVQLVKGAGLLALFYGIAYLLKLSTLQWLLTILGPGLFIAIAIVFQPELRKIFIRLGQGELFHPDSKPRIGQLEAVITAAEILSQQRRGALVVFPRRINLKSIMETGTRINGEISSSLIVAIFEFDGPLHDGAMVIQNGRIAAAGCFLPLSEQQDIRKSFGTRHRASLGMSEQSDAVILVVSEETGAISLAVDGKLYYDLSPLEVQRKLKELLDRGVRGGESEQTTAAPDNAVGSTIDDGKDVFVER</sequence>
<feature type="domain" description="DAC" evidence="12">
    <location>
        <begin position="84"/>
        <end position="240"/>
    </location>
</feature>
<keyword evidence="8 10" id="KW-1133">Transmembrane helix</keyword>
<name>F5YKJ8_TREPZ</name>
<dbReference type="eggNOG" id="COG1624">
    <property type="taxonomic scope" value="Bacteria"/>
</dbReference>
<dbReference type="InterPro" id="IPR003390">
    <property type="entry name" value="DNA_integrity_scan_DisA_N"/>
</dbReference>
<dbReference type="Gene3D" id="3.40.1700.10">
    <property type="entry name" value="DNA integrity scanning protein, DisA, N-terminal domain"/>
    <property type="match status" value="1"/>
</dbReference>
<comment type="similarity">
    <text evidence="10">Belongs to the adenylate cyclase family. DacA/CdaA subfamily.</text>
</comment>
<gene>
    <name evidence="10" type="primary">dacA</name>
    <name evidence="13" type="ordered locus">TREPR_1936</name>
</gene>
<dbReference type="OrthoDB" id="9807385at2"/>
<evidence type="ECO:0000259" key="12">
    <source>
        <dbReference type="PROSITE" id="PS51794"/>
    </source>
</evidence>
<organism evidence="13 14">
    <name type="scientific">Treponema primitia (strain ATCC BAA-887 / DSM 12427 / ZAS-2)</name>
    <dbReference type="NCBI Taxonomy" id="545694"/>
    <lineage>
        <taxon>Bacteria</taxon>
        <taxon>Pseudomonadati</taxon>
        <taxon>Spirochaetota</taxon>
        <taxon>Spirochaetia</taxon>
        <taxon>Spirochaetales</taxon>
        <taxon>Treponemataceae</taxon>
        <taxon>Treponema</taxon>
    </lineage>
</organism>
<dbReference type="KEGG" id="tpi:TREPR_1936"/>
<evidence type="ECO:0000256" key="5">
    <source>
        <dbReference type="ARBA" id="ARBA00022695"/>
    </source>
</evidence>
<dbReference type="PANTHER" id="PTHR34185:SF1">
    <property type="entry name" value="DIADENYLATE CYCLASE"/>
    <property type="match status" value="1"/>
</dbReference>
<dbReference type="GO" id="GO:0004016">
    <property type="term" value="F:adenylate cyclase activity"/>
    <property type="evidence" value="ECO:0007669"/>
    <property type="project" value="UniProtKB-UniRule"/>
</dbReference>
<dbReference type="InterPro" id="IPR014046">
    <property type="entry name" value="C-di-AMP_synthase"/>
</dbReference>
<keyword evidence="10" id="KW-0997">Cell inner membrane</keyword>
<proteinExistence type="inferred from homology"/>
<dbReference type="RefSeq" id="WP_015708217.1">
    <property type="nucleotide sequence ID" value="NC_015578.1"/>
</dbReference>
<dbReference type="SUPFAM" id="SSF143597">
    <property type="entry name" value="YojJ-like"/>
    <property type="match status" value="1"/>
</dbReference>
<keyword evidence="2 10" id="KW-1003">Cell membrane</keyword>
<evidence type="ECO:0000256" key="8">
    <source>
        <dbReference type="ARBA" id="ARBA00022989"/>
    </source>
</evidence>
<dbReference type="PANTHER" id="PTHR34185">
    <property type="entry name" value="DIADENYLATE CYCLASE"/>
    <property type="match status" value="1"/>
</dbReference>
<keyword evidence="4 10" id="KW-0812">Transmembrane</keyword>
<dbReference type="InterPro" id="IPR034701">
    <property type="entry name" value="CdaA"/>
</dbReference>
<dbReference type="Pfam" id="PF02457">
    <property type="entry name" value="DAC"/>
    <property type="match status" value="1"/>
</dbReference>
<evidence type="ECO:0000256" key="10">
    <source>
        <dbReference type="HAMAP-Rule" id="MF_01499"/>
    </source>
</evidence>
<keyword evidence="6 10" id="KW-0547">Nucleotide-binding</keyword>
<evidence type="ECO:0000313" key="14">
    <source>
        <dbReference type="Proteomes" id="UP000009223"/>
    </source>
</evidence>